<proteinExistence type="predicted"/>
<gene>
    <name evidence="2" type="ORF">NZD86_22525</name>
</gene>
<reference evidence="2" key="1">
    <citation type="submission" date="2022-08" db="EMBL/GenBank/DDBJ databases">
        <title>Alicyclobacillus dauci DSM2870, complete genome.</title>
        <authorList>
            <person name="Wang Q."/>
            <person name="Cai R."/>
            <person name="Wang Z."/>
        </authorList>
    </citation>
    <scope>NUCLEOTIDE SEQUENCE</scope>
    <source>
        <strain evidence="2">DSM 28700</strain>
    </source>
</reference>
<dbReference type="RefSeq" id="WP_268044305.1">
    <property type="nucleotide sequence ID" value="NZ_CP104064.1"/>
</dbReference>
<feature type="compositionally biased region" description="Low complexity" evidence="1">
    <location>
        <begin position="183"/>
        <end position="215"/>
    </location>
</feature>
<dbReference type="EMBL" id="CP104064">
    <property type="protein sequence ID" value="WAH36903.1"/>
    <property type="molecule type" value="Genomic_DNA"/>
</dbReference>
<sequence length="264" mass="29190">MQRHTSHAYGSPRQVSESKSARHRDKRMKIDGVALTKSQVNRPTAKKKRKPTTSQNQGKKRSAQVQSGGTSSSQKKPSNLSKLLSPKNVQETVKTVGNLRGMVKNWLGYLQQADRVLDTVFVTTNSLKESGVLDKLVKNKGKNLSTEDFTSILGALMSSPIASGFLGGGGGSGSDETKSDPEPAATQQGQASAQQQQLPAPQQSQQMPHQQIPVQQPTPQPAQQPYQPQPYQQQPYPQQYQQPYQQPYPQQTYQQPYQQPPQQQ</sequence>
<name>A0ABY6Z313_9BACL</name>
<feature type="compositionally biased region" description="Polar residues" evidence="1">
    <location>
        <begin position="63"/>
        <end position="87"/>
    </location>
</feature>
<evidence type="ECO:0000256" key="1">
    <source>
        <dbReference type="SAM" id="MobiDB-lite"/>
    </source>
</evidence>
<evidence type="ECO:0000313" key="2">
    <source>
        <dbReference type="EMBL" id="WAH36903.1"/>
    </source>
</evidence>
<organism evidence="2 3">
    <name type="scientific">Alicyclobacillus dauci</name>
    <dbReference type="NCBI Taxonomy" id="1475485"/>
    <lineage>
        <taxon>Bacteria</taxon>
        <taxon>Bacillati</taxon>
        <taxon>Bacillota</taxon>
        <taxon>Bacilli</taxon>
        <taxon>Bacillales</taxon>
        <taxon>Alicyclobacillaceae</taxon>
        <taxon>Alicyclobacillus</taxon>
    </lineage>
</organism>
<feature type="compositionally biased region" description="Low complexity" evidence="1">
    <location>
        <begin position="223"/>
        <end position="264"/>
    </location>
</feature>
<feature type="region of interest" description="Disordered" evidence="1">
    <location>
        <begin position="1"/>
        <end position="87"/>
    </location>
</feature>
<feature type="region of interest" description="Disordered" evidence="1">
    <location>
        <begin position="166"/>
        <end position="264"/>
    </location>
</feature>
<dbReference type="Proteomes" id="UP001164803">
    <property type="component" value="Chromosome"/>
</dbReference>
<keyword evidence="3" id="KW-1185">Reference proteome</keyword>
<evidence type="ECO:0000313" key="3">
    <source>
        <dbReference type="Proteomes" id="UP001164803"/>
    </source>
</evidence>
<accession>A0ABY6Z313</accession>
<protein>
    <submittedName>
        <fullName evidence="2">Uncharacterized protein</fullName>
    </submittedName>
</protein>